<dbReference type="Pfam" id="PF02515">
    <property type="entry name" value="CoA_transf_3"/>
    <property type="match status" value="1"/>
</dbReference>
<dbReference type="OrthoDB" id="5720311at2"/>
<accession>A0A1E1EZI3</accession>
<dbReference type="InterPro" id="IPR044855">
    <property type="entry name" value="CoA-Trfase_III_dom3_sf"/>
</dbReference>
<dbReference type="SUPFAM" id="SSF89796">
    <property type="entry name" value="CoA-transferase family III (CaiB/BaiF)"/>
    <property type="match status" value="1"/>
</dbReference>
<dbReference type="Proteomes" id="UP000218272">
    <property type="component" value="Chromosome SCLO_1"/>
</dbReference>
<name>A0A1E1EZI3_9SPHN</name>
<dbReference type="EMBL" id="AP017655">
    <property type="protein sequence ID" value="BAV63686.1"/>
    <property type="molecule type" value="Genomic_DNA"/>
</dbReference>
<dbReference type="KEGG" id="sclo:SCLO_1006460"/>
<keyword evidence="1 2" id="KW-0808">Transferase</keyword>
<dbReference type="RefSeq" id="WP_066515907.1">
    <property type="nucleotide sequence ID" value="NZ_AP017655.1"/>
</dbReference>
<dbReference type="PANTHER" id="PTHR48207:SF3">
    <property type="entry name" value="SUCCINATE--HYDROXYMETHYLGLUTARATE COA-TRANSFERASE"/>
    <property type="match status" value="1"/>
</dbReference>
<keyword evidence="3" id="KW-1185">Reference proteome</keyword>
<sequence length="417" mass="45278">MSGRALEGVKVLDLSRVLAGPWSTQILADFGADVIKIELPGQGDDTRAWGPPYLTDEAGEPEIGTSAYYLSCNRNKRSAAINLATPQGAELIRKLAAEADILVENFKVGGLRKYGLDYESLRAINPRLVYCSITGFGQNGPYADRGGYDFVAQGMGGFMSITGEEGGGPLRAGVAMADLSTGMYATVSILTALRHAERTGEGQRIDVSLLDTQIAMLANQGMNWLVGGIVPGRLGNRHPTVVPYKTFDVADGVMIIAVGNDRQFRALCDEMGRPELGTDPRFATSAARLANRDEIEAAVQDMVRPFKRDELMERFVARGVPAGPVNSIKDVFEDPFIEARNTVHRFRREEDGVEIPTVAYPGKLSATPADYRYHPPHVGEHTRDILGQWLGLDDGALDALTAEGAIAQRRKKERTDA</sequence>
<dbReference type="InterPro" id="IPR023606">
    <property type="entry name" value="CoA-Trfase_III_dom_1_sf"/>
</dbReference>
<evidence type="ECO:0000313" key="2">
    <source>
        <dbReference type="EMBL" id="BAV63686.1"/>
    </source>
</evidence>
<dbReference type="AlphaFoldDB" id="A0A1E1EZI3"/>
<protein>
    <submittedName>
        <fullName evidence="2">CoA-transferase</fullName>
    </submittedName>
</protein>
<dbReference type="PANTHER" id="PTHR48207">
    <property type="entry name" value="SUCCINATE--HYDROXYMETHYLGLUTARATE COA-TRANSFERASE"/>
    <property type="match status" value="1"/>
</dbReference>
<dbReference type="InterPro" id="IPR003673">
    <property type="entry name" value="CoA-Trfase_fam_III"/>
</dbReference>
<evidence type="ECO:0000256" key="1">
    <source>
        <dbReference type="ARBA" id="ARBA00022679"/>
    </source>
</evidence>
<gene>
    <name evidence="2" type="ORF">SCLO_1006460</name>
</gene>
<dbReference type="Gene3D" id="3.40.50.10540">
    <property type="entry name" value="Crotonobetainyl-coa:carnitine coa-transferase, domain 1"/>
    <property type="match status" value="1"/>
</dbReference>
<dbReference type="Gene3D" id="3.30.1540.10">
    <property type="entry name" value="formyl-coa transferase, domain 3"/>
    <property type="match status" value="1"/>
</dbReference>
<evidence type="ECO:0000313" key="3">
    <source>
        <dbReference type="Proteomes" id="UP000218272"/>
    </source>
</evidence>
<reference evidence="2 3" key="1">
    <citation type="submission" date="2016-10" db="EMBL/GenBank/DDBJ databases">
        <title>Complete Genome Sequence of the Nonylphenol-Degrading Bacterium Sphingobium cloacae JCM 10874T.</title>
        <authorList>
            <person name="Ootsuka M."/>
            <person name="Nishizawa T."/>
            <person name="Ohta H."/>
        </authorList>
    </citation>
    <scope>NUCLEOTIDE SEQUENCE [LARGE SCALE GENOMIC DNA]</scope>
    <source>
        <strain evidence="2 3">JCM 10874</strain>
    </source>
</reference>
<proteinExistence type="predicted"/>
<organism evidence="2 3">
    <name type="scientific">Sphingobium cloacae</name>
    <dbReference type="NCBI Taxonomy" id="120107"/>
    <lineage>
        <taxon>Bacteria</taxon>
        <taxon>Pseudomonadati</taxon>
        <taxon>Pseudomonadota</taxon>
        <taxon>Alphaproteobacteria</taxon>
        <taxon>Sphingomonadales</taxon>
        <taxon>Sphingomonadaceae</taxon>
        <taxon>Sphingobium</taxon>
    </lineage>
</organism>
<dbReference type="GO" id="GO:0008410">
    <property type="term" value="F:CoA-transferase activity"/>
    <property type="evidence" value="ECO:0007669"/>
    <property type="project" value="TreeGrafter"/>
</dbReference>
<dbReference type="InterPro" id="IPR050483">
    <property type="entry name" value="CoA-transferase_III_domain"/>
</dbReference>